<name>A0A3G8M859_9HYPH</name>
<protein>
    <recommendedName>
        <fullName evidence="4">Tetratricopeptide repeat protein</fullName>
    </recommendedName>
</protein>
<evidence type="ECO:0000256" key="1">
    <source>
        <dbReference type="SAM" id="MobiDB-lite"/>
    </source>
</evidence>
<feature type="region of interest" description="Disordered" evidence="1">
    <location>
        <begin position="77"/>
        <end position="96"/>
    </location>
</feature>
<dbReference type="EMBL" id="CP034086">
    <property type="protein sequence ID" value="AZG78179.1"/>
    <property type="molecule type" value="Genomic_DNA"/>
</dbReference>
<organism evidence="2 3">
    <name type="scientific">Methylocystis rosea</name>
    <dbReference type="NCBI Taxonomy" id="173366"/>
    <lineage>
        <taxon>Bacteria</taxon>
        <taxon>Pseudomonadati</taxon>
        <taxon>Pseudomonadota</taxon>
        <taxon>Alphaproteobacteria</taxon>
        <taxon>Hyphomicrobiales</taxon>
        <taxon>Methylocystaceae</taxon>
        <taxon>Methylocystis</taxon>
    </lineage>
</organism>
<feature type="region of interest" description="Disordered" evidence="1">
    <location>
        <begin position="1"/>
        <end position="20"/>
    </location>
</feature>
<evidence type="ECO:0008006" key="4">
    <source>
        <dbReference type="Google" id="ProtNLM"/>
    </source>
</evidence>
<evidence type="ECO:0000313" key="2">
    <source>
        <dbReference type="EMBL" id="AZG78179.1"/>
    </source>
</evidence>
<dbReference type="AlphaFoldDB" id="A0A3G8M859"/>
<dbReference type="RefSeq" id="WP_124739770.1">
    <property type="nucleotide sequence ID" value="NZ_CP034086.1"/>
</dbReference>
<dbReference type="Proteomes" id="UP000273982">
    <property type="component" value="Chromosome"/>
</dbReference>
<sequence length="1111" mass="123535">MTYEDPDSGNNSSEGYPPSRYMRARRPYLFSDSERTTEIALTQEVLSHHLDTLTNQKAEYVFEKFAVRLAEKFIAPNLRPQTGPTGGGDGKTDSETYPVSPEIAERWFSPDKLAASERWAFAFSAKREWRSKVRSDVREIVGTGRGYQRVYFITNQYVSARQSAEVQDALTKEYGVPVTIMDRTWILERVFDHGCLDIAQKCLGVGKQFEATVIGPRDHKRQTELDGLEKLIADNAAYEGRAPALADDALRTAKLARGLEKPRFEVDGRFERAVSIARQHELSTHRLAAIYEWAWTSYFWFDDAQKLSELYDQVEKLAIRSQDANDLERLSNLLPLLVGAVRDDMLTPEAAAIAVRSAALVQSLESAKGNTSRPNNALHAHALLLLIRISTIRAGCDAGTLDAIWTEFTSVIEQSRGLGTFPFESIANCLMQIGEFVPESETFDSLYESLTVALAERKKEGTAAKLNTERAHQKLNKGLHYEAIRLYGRAVGLLLKAEYEDELVHALRGCSFAYMSSGLYWAARTYALAAVANNFRRFKQSGSLDDIDPSLLSQWFECELQLGRVPYALWAYELGVIVRNARSRTQEQITFAENCRIAQGDRLAAMMIATDFGDLLRLRKFPAALDRLGLPQVSNTLLFLMGGEDALRAQAAIPDEETPAGIVKVFDLMAAARHSAELPKPDHMLNDTVLLRSRVLGCDIAAECENALTSLAIAEALLGALESLLATSLNFRVIPQLDSLAIRVQSKADAALTPHLEFAEENGSTIAVVTHRPSLSYVTREEAEGFPRWLQDAVLRLFLTFAVPADAELWGDTVLGSESGFSRSITFSNIPIMLGDLFGNAKRLSLDDRYEADDAEIEISRTTAWTPSLVEAEALHAPLKPAVGPPPEHLFSPERTRHSDYRIVSPIDARKWDAAKWRAVFYMCAPTTDMIPVLGLAFAERDPAVAIFRAWRERFGDRDTDNKLRIAIITGINISNPAAYAVIVGPNMDRVRSTARNNIVGFVSRVNVMTPKDSRNLDLFVSEFQRKGRYKLVPTYIPSLEAGPSEILGSGLEKADLVVRPAWTIGENDPDSCALNLDDPPVVPLGQANPPALKAMEQIARFRARRKNSEP</sequence>
<gene>
    <name evidence="2" type="ORF">EHO51_16360</name>
</gene>
<proteinExistence type="predicted"/>
<reference evidence="2 3" key="1">
    <citation type="submission" date="2018-11" db="EMBL/GenBank/DDBJ databases">
        <title>Genome squencing of methanotrophic bacteria isolated from alkaline groundwater in Korea.</title>
        <authorList>
            <person name="Nguyen L.N."/>
        </authorList>
    </citation>
    <scope>NUCLEOTIDE SEQUENCE [LARGE SCALE GENOMIC DNA]</scope>
    <source>
        <strain evidence="2 3">GW6</strain>
    </source>
</reference>
<dbReference type="KEGG" id="mros:EHO51_16360"/>
<accession>A0A3G8M859</accession>
<evidence type="ECO:0000313" key="3">
    <source>
        <dbReference type="Proteomes" id="UP000273982"/>
    </source>
</evidence>